<reference evidence="1 2" key="1">
    <citation type="submission" date="2016-04" db="EMBL/GenBank/DDBJ databases">
        <title>Genome analyses suggest a sexual origin of heterokaryosis in a supposedly ancient asexual fungus.</title>
        <authorList>
            <person name="Ropars J."/>
            <person name="Sedzielewska K."/>
            <person name="Noel J."/>
            <person name="Charron P."/>
            <person name="Farinelli L."/>
            <person name="Marton T."/>
            <person name="Kruger M."/>
            <person name="Pelin A."/>
            <person name="Brachmann A."/>
            <person name="Corradi N."/>
        </authorList>
    </citation>
    <scope>NUCLEOTIDE SEQUENCE [LARGE SCALE GENOMIC DNA]</scope>
    <source>
        <strain evidence="1 2">C2</strain>
    </source>
</reference>
<name>A0A2N1NP88_9GLOM</name>
<protein>
    <submittedName>
        <fullName evidence="1">Uncharacterized protein</fullName>
    </submittedName>
</protein>
<comment type="caution">
    <text evidence="1">The sequence shown here is derived from an EMBL/GenBank/DDBJ whole genome shotgun (WGS) entry which is preliminary data.</text>
</comment>
<accession>A0A2N1NP88</accession>
<dbReference type="VEuPathDB" id="FungiDB:FUN_000797"/>
<gene>
    <name evidence="1" type="ORF">RhiirC2_863086</name>
</gene>
<proteinExistence type="predicted"/>
<dbReference type="VEuPathDB" id="FungiDB:RhiirA1_461314"/>
<reference evidence="1 2" key="2">
    <citation type="submission" date="2017-10" db="EMBL/GenBank/DDBJ databases">
        <title>Extensive intraspecific genome diversity in a model arbuscular mycorrhizal fungus.</title>
        <authorList>
            <person name="Chen E.C.H."/>
            <person name="Morin E."/>
            <person name="Baudet D."/>
            <person name="Noel J."/>
            <person name="Ndikumana S."/>
            <person name="Charron P."/>
            <person name="St-Onge C."/>
            <person name="Giorgi J."/>
            <person name="Grigoriev I.V."/>
            <person name="Roux C."/>
            <person name="Martin F.M."/>
            <person name="Corradi N."/>
        </authorList>
    </citation>
    <scope>NUCLEOTIDE SEQUENCE [LARGE SCALE GENOMIC DNA]</scope>
    <source>
        <strain evidence="1 2">C2</strain>
    </source>
</reference>
<dbReference type="AlphaFoldDB" id="A0A2N1NP88"/>
<evidence type="ECO:0000313" key="1">
    <source>
        <dbReference type="EMBL" id="PKK75688.1"/>
    </source>
</evidence>
<sequence>MKKVQLSITKMLLTISDILNPNDYECWYPKLILDSVVNNSTARRVIFSSKDFLLSYSCATKICGSPDSNSNNVISLNCIILGDNFDDIFTLEISCICLDNGIFLLEDSEYNDTFRFRMMCLDKFQPFIIITFWDSWGLLWTFSFQLSKEMKLEEQMEYITRSLERLAEKSRIATLIKYEVLDSDPRELIYYINCVAEFGFNHIIIVGETEYGMIFIDCYGRVFMWDDESPMLWPLGNSPEEVPKQTIKGKMC</sequence>
<evidence type="ECO:0000313" key="2">
    <source>
        <dbReference type="Proteomes" id="UP000233469"/>
    </source>
</evidence>
<dbReference type="Proteomes" id="UP000233469">
    <property type="component" value="Unassembled WGS sequence"/>
</dbReference>
<organism evidence="1 2">
    <name type="scientific">Rhizophagus irregularis</name>
    <dbReference type="NCBI Taxonomy" id="588596"/>
    <lineage>
        <taxon>Eukaryota</taxon>
        <taxon>Fungi</taxon>
        <taxon>Fungi incertae sedis</taxon>
        <taxon>Mucoromycota</taxon>
        <taxon>Glomeromycotina</taxon>
        <taxon>Glomeromycetes</taxon>
        <taxon>Glomerales</taxon>
        <taxon>Glomeraceae</taxon>
        <taxon>Rhizophagus</taxon>
    </lineage>
</organism>
<dbReference type="EMBL" id="LLXL01000226">
    <property type="protein sequence ID" value="PKK75688.1"/>
    <property type="molecule type" value="Genomic_DNA"/>
</dbReference>